<evidence type="ECO:0000259" key="3">
    <source>
        <dbReference type="Pfam" id="PF13427"/>
    </source>
</evidence>
<feature type="region of interest" description="Disordered" evidence="2">
    <location>
        <begin position="44"/>
        <end position="82"/>
    </location>
</feature>
<evidence type="ECO:0000313" key="5">
    <source>
        <dbReference type="Proteomes" id="UP000266677"/>
    </source>
</evidence>
<dbReference type="OrthoDB" id="7058480at2"/>
<dbReference type="GO" id="GO:0016740">
    <property type="term" value="F:transferase activity"/>
    <property type="evidence" value="ECO:0007669"/>
    <property type="project" value="UniProtKB-KW"/>
</dbReference>
<evidence type="ECO:0000256" key="2">
    <source>
        <dbReference type="SAM" id="MobiDB-lite"/>
    </source>
</evidence>
<feature type="domain" description="Adenylyltransferase AadA C-terminal" evidence="3">
    <location>
        <begin position="2"/>
        <end position="49"/>
    </location>
</feature>
<protein>
    <submittedName>
        <fullName evidence="4">DUF4111 domain-containing protein</fullName>
    </submittedName>
</protein>
<keyword evidence="1" id="KW-0808">Transferase</keyword>
<evidence type="ECO:0000313" key="4">
    <source>
        <dbReference type="EMBL" id="RJO69088.1"/>
    </source>
</evidence>
<evidence type="ECO:0000256" key="1">
    <source>
        <dbReference type="ARBA" id="ARBA00022679"/>
    </source>
</evidence>
<dbReference type="EMBL" id="QZFU01000045">
    <property type="protein sequence ID" value="RJO69088.1"/>
    <property type="molecule type" value="Genomic_DNA"/>
</dbReference>
<sequence>MILATGEITTKDRAATWALSHLPPNLHPALSHTREVYLDTTKEDWPHSAHRPPRDGNRALPLSHFRPRACDRYRPPEQTDPH</sequence>
<comment type="caution">
    <text evidence="4">The sequence shown here is derived from an EMBL/GenBank/DDBJ whole genome shotgun (WGS) entry which is preliminary data.</text>
</comment>
<dbReference type="Pfam" id="PF13427">
    <property type="entry name" value="AadA_C"/>
    <property type="match status" value="1"/>
</dbReference>
<name>A0A3A4K7E8_9NOCA</name>
<accession>A0A3A4K7E8</accession>
<gene>
    <name evidence="4" type="ORF">D5S18_30925</name>
</gene>
<dbReference type="RefSeq" id="WP_120044671.1">
    <property type="nucleotide sequence ID" value="NZ_QZFU01000045.1"/>
</dbReference>
<proteinExistence type="predicted"/>
<feature type="compositionally biased region" description="Basic and acidic residues" evidence="2">
    <location>
        <begin position="68"/>
        <end position="82"/>
    </location>
</feature>
<dbReference type="AlphaFoldDB" id="A0A3A4K7E8"/>
<reference evidence="4 5" key="1">
    <citation type="submission" date="2018-09" db="EMBL/GenBank/DDBJ databases">
        <title>YIM PH21274 draft genome.</title>
        <authorList>
            <person name="Miao C."/>
        </authorList>
    </citation>
    <scope>NUCLEOTIDE SEQUENCE [LARGE SCALE GENOMIC DNA]</scope>
    <source>
        <strain evidence="4 5">YIM PH 21724</strain>
    </source>
</reference>
<dbReference type="Proteomes" id="UP000266677">
    <property type="component" value="Unassembled WGS sequence"/>
</dbReference>
<feature type="compositionally biased region" description="Basic and acidic residues" evidence="2">
    <location>
        <begin position="44"/>
        <end position="57"/>
    </location>
</feature>
<dbReference type="InterPro" id="IPR025184">
    <property type="entry name" value="AadA_C"/>
</dbReference>
<keyword evidence="5" id="KW-1185">Reference proteome</keyword>
<organism evidence="4 5">
    <name type="scientific">Nocardia panacis</name>
    <dbReference type="NCBI Taxonomy" id="2340916"/>
    <lineage>
        <taxon>Bacteria</taxon>
        <taxon>Bacillati</taxon>
        <taxon>Actinomycetota</taxon>
        <taxon>Actinomycetes</taxon>
        <taxon>Mycobacteriales</taxon>
        <taxon>Nocardiaceae</taxon>
        <taxon>Nocardia</taxon>
    </lineage>
</organism>